<dbReference type="Proteomes" id="UP000280444">
    <property type="component" value="Unassembled WGS sequence"/>
</dbReference>
<dbReference type="AlphaFoldDB" id="A0A3P1SBJ2"/>
<gene>
    <name evidence="1" type="ORF">EII11_10270</name>
</gene>
<comment type="caution">
    <text evidence="1">The sequence shown here is derived from an EMBL/GenBank/DDBJ whole genome shotgun (WGS) entry which is preliminary data.</text>
</comment>
<organism evidence="1 2">
    <name type="scientific">Schaalia canis</name>
    <dbReference type="NCBI Taxonomy" id="100469"/>
    <lineage>
        <taxon>Bacteria</taxon>
        <taxon>Bacillati</taxon>
        <taxon>Actinomycetota</taxon>
        <taxon>Actinomycetes</taxon>
        <taxon>Actinomycetales</taxon>
        <taxon>Actinomycetaceae</taxon>
        <taxon>Schaalia</taxon>
    </lineage>
</organism>
<evidence type="ECO:0000313" key="1">
    <source>
        <dbReference type="EMBL" id="RRC94429.1"/>
    </source>
</evidence>
<keyword evidence="2" id="KW-1185">Reference proteome</keyword>
<proteinExistence type="predicted"/>
<feature type="non-terminal residue" evidence="1">
    <location>
        <position position="106"/>
    </location>
</feature>
<evidence type="ECO:0000313" key="2">
    <source>
        <dbReference type="Proteomes" id="UP000280444"/>
    </source>
</evidence>
<sequence length="106" mass="10580">MRTRGIILFDPAGLRPITTEELDAYRKANAPKWGTALAIVAGVGLAFVPGAQGFAAALIAGAVLGGGASIIDQACSGYPIDWGQVGKDTLFGLGGGAFGYGVGKGL</sequence>
<protein>
    <submittedName>
        <fullName evidence="1">Uncharacterized protein</fullName>
    </submittedName>
</protein>
<dbReference type="EMBL" id="RQZF01000023">
    <property type="protein sequence ID" value="RRC94429.1"/>
    <property type="molecule type" value="Genomic_DNA"/>
</dbReference>
<name>A0A3P1SBJ2_9ACTO</name>
<accession>A0A3P1SBJ2</accession>
<reference evidence="1 2" key="1">
    <citation type="submission" date="2018-11" db="EMBL/GenBank/DDBJ databases">
        <title>Genomes From Bacteria Associated with the Canine Oral Cavity: a Test Case for Automated Genome-Based Taxonomic Assignment.</title>
        <authorList>
            <person name="Coil D.A."/>
            <person name="Jospin G."/>
            <person name="Darling A.E."/>
            <person name="Wallis C."/>
            <person name="Davis I.J."/>
            <person name="Harris S."/>
            <person name="Eisen J.A."/>
            <person name="Holcombe L.J."/>
            <person name="O'Flynn C."/>
        </authorList>
    </citation>
    <scope>NUCLEOTIDE SEQUENCE [LARGE SCALE GENOMIC DNA]</scope>
    <source>
        <strain evidence="1 2">OH770</strain>
    </source>
</reference>